<dbReference type="GO" id="GO:0001525">
    <property type="term" value="P:angiogenesis"/>
    <property type="evidence" value="ECO:0007669"/>
    <property type="project" value="TreeGrafter"/>
</dbReference>
<dbReference type="FunCoup" id="H3B9A9">
    <property type="interactions" value="35"/>
</dbReference>
<sequence>MKLFYNRKLNVILFWLKKTLKKKGIGNPKVVSDDLEVSEQGLADPSCFLTFLLDRKGRLEGHAKGLYEVASRMEKVHKGIIAANITGSCLSAVGAMATTVGLALSPVTLGASLVMSAVGLGVAMAGGGLTVTSDISESLRGSSELQKATAITEMYKIHVKEIIKRFSSVPVQEVMDYLDLKHLGEATSAAMEDLIYLVATFRADSIFLPKYPEELSKGSWRVIIAKVQKLAEKIQSHITVLGNICAILQSVENLEI</sequence>
<evidence type="ECO:0000256" key="1">
    <source>
        <dbReference type="ARBA" id="ARBA00010090"/>
    </source>
</evidence>
<dbReference type="OMA" id="RPVCFMV"/>
<dbReference type="eggNOG" id="ENOG502S2T4">
    <property type="taxonomic scope" value="Eukaryota"/>
</dbReference>
<dbReference type="GO" id="GO:0042157">
    <property type="term" value="P:lipoprotein metabolic process"/>
    <property type="evidence" value="ECO:0007669"/>
    <property type="project" value="InterPro"/>
</dbReference>
<dbReference type="Ensembl" id="ENSLACT00000018613.1">
    <property type="protein sequence ID" value="ENSLACP00000018480.1"/>
    <property type="gene ID" value="ENSLACG00000016272.1"/>
</dbReference>
<dbReference type="PANTHER" id="PTHR14096:SF1">
    <property type="entry name" value="APOLIPOPROTEIN L DOMAIN-CONTAINING PROTEIN 1"/>
    <property type="match status" value="1"/>
</dbReference>
<dbReference type="AlphaFoldDB" id="H3B9A9"/>
<keyword evidence="2" id="KW-0812">Transmembrane</keyword>
<dbReference type="PANTHER" id="PTHR14096">
    <property type="entry name" value="APOLIPOPROTEIN L"/>
    <property type="match status" value="1"/>
</dbReference>
<keyword evidence="2" id="KW-1133">Transmembrane helix</keyword>
<dbReference type="GeneTree" id="ENSGT01030000234599"/>
<dbReference type="GO" id="GO:0016020">
    <property type="term" value="C:membrane"/>
    <property type="evidence" value="ECO:0007669"/>
    <property type="project" value="TreeGrafter"/>
</dbReference>
<name>H3B9A9_LATCH</name>
<evidence type="ECO:0000313" key="4">
    <source>
        <dbReference type="Proteomes" id="UP000008672"/>
    </source>
</evidence>
<evidence type="ECO:0000256" key="2">
    <source>
        <dbReference type="SAM" id="Phobius"/>
    </source>
</evidence>
<dbReference type="HOGENOM" id="CLU_086689_0_0_1"/>
<dbReference type="InParanoid" id="H3B9A9"/>
<dbReference type="InterPro" id="IPR008405">
    <property type="entry name" value="ApoL"/>
</dbReference>
<keyword evidence="2" id="KW-0472">Membrane</keyword>
<dbReference type="STRING" id="7897.ENSLACP00000018480"/>
<reference evidence="4" key="1">
    <citation type="submission" date="2011-08" db="EMBL/GenBank/DDBJ databases">
        <title>The draft genome of Latimeria chalumnae.</title>
        <authorList>
            <person name="Di Palma F."/>
            <person name="Alfoldi J."/>
            <person name="Johnson J."/>
            <person name="Berlin A."/>
            <person name="Gnerre S."/>
            <person name="Jaffe D."/>
            <person name="MacCallum I."/>
            <person name="Young S."/>
            <person name="Walker B.J."/>
            <person name="Lander E."/>
            <person name="Lindblad-Toh K."/>
        </authorList>
    </citation>
    <scope>NUCLEOTIDE SEQUENCE [LARGE SCALE GENOMIC DNA]</scope>
    <source>
        <strain evidence="4">Wild caught</strain>
    </source>
</reference>
<proteinExistence type="inferred from homology"/>
<dbReference type="GO" id="GO:0005576">
    <property type="term" value="C:extracellular region"/>
    <property type="evidence" value="ECO:0007669"/>
    <property type="project" value="InterPro"/>
</dbReference>
<feature type="transmembrane region" description="Helical" evidence="2">
    <location>
        <begin position="81"/>
        <end position="104"/>
    </location>
</feature>
<gene>
    <name evidence="3" type="primary">APOLD1</name>
</gene>
<dbReference type="EMBL" id="AFYH01067389">
    <property type="status" value="NOT_ANNOTATED_CDS"/>
    <property type="molecule type" value="Genomic_DNA"/>
</dbReference>
<reference evidence="3" key="3">
    <citation type="submission" date="2025-09" db="UniProtKB">
        <authorList>
            <consortium name="Ensembl"/>
        </authorList>
    </citation>
    <scope>IDENTIFICATION</scope>
</reference>
<comment type="similarity">
    <text evidence="1">Belongs to the apolipoprotein L family.</text>
</comment>
<reference evidence="3" key="2">
    <citation type="submission" date="2025-08" db="UniProtKB">
        <authorList>
            <consortium name="Ensembl"/>
        </authorList>
    </citation>
    <scope>IDENTIFICATION</scope>
</reference>
<dbReference type="GO" id="GO:0008289">
    <property type="term" value="F:lipid binding"/>
    <property type="evidence" value="ECO:0007669"/>
    <property type="project" value="InterPro"/>
</dbReference>
<dbReference type="GO" id="GO:0006869">
    <property type="term" value="P:lipid transport"/>
    <property type="evidence" value="ECO:0007669"/>
    <property type="project" value="InterPro"/>
</dbReference>
<protein>
    <submittedName>
        <fullName evidence="3">Apolipoprotein L domain containing 1</fullName>
    </submittedName>
</protein>
<organism evidence="3 4">
    <name type="scientific">Latimeria chalumnae</name>
    <name type="common">Coelacanth</name>
    <dbReference type="NCBI Taxonomy" id="7897"/>
    <lineage>
        <taxon>Eukaryota</taxon>
        <taxon>Metazoa</taxon>
        <taxon>Chordata</taxon>
        <taxon>Craniata</taxon>
        <taxon>Vertebrata</taxon>
        <taxon>Euteleostomi</taxon>
        <taxon>Coelacanthiformes</taxon>
        <taxon>Coelacanthidae</taxon>
        <taxon>Latimeria</taxon>
    </lineage>
</organism>
<dbReference type="Bgee" id="ENSLACG00000016272">
    <property type="expression patterns" value="Expressed in muscle tissue and 4 other cell types or tissues"/>
</dbReference>
<dbReference type="GO" id="GO:0045601">
    <property type="term" value="P:regulation of endothelial cell differentiation"/>
    <property type="evidence" value="ECO:0007669"/>
    <property type="project" value="TreeGrafter"/>
</dbReference>
<keyword evidence="4" id="KW-1185">Reference proteome</keyword>
<evidence type="ECO:0000313" key="3">
    <source>
        <dbReference type="Ensembl" id="ENSLACP00000018480.1"/>
    </source>
</evidence>
<feature type="transmembrane region" description="Helical" evidence="2">
    <location>
        <begin position="110"/>
        <end position="131"/>
    </location>
</feature>
<dbReference type="Pfam" id="PF05461">
    <property type="entry name" value="ApoL"/>
    <property type="match status" value="1"/>
</dbReference>
<accession>H3B9A9</accession>
<dbReference type="Proteomes" id="UP000008672">
    <property type="component" value="Unassembled WGS sequence"/>
</dbReference>